<dbReference type="AlphaFoldDB" id="A0AAD7EU12"/>
<comment type="caution">
    <text evidence="4">The sequence shown here is derived from an EMBL/GenBank/DDBJ whole genome shotgun (WGS) entry which is preliminary data.</text>
</comment>
<dbReference type="InterPro" id="IPR045339">
    <property type="entry name" value="DUF6534"/>
</dbReference>
<feature type="transmembrane region" description="Helical" evidence="2">
    <location>
        <begin position="195"/>
        <end position="220"/>
    </location>
</feature>
<keyword evidence="2" id="KW-1133">Transmembrane helix</keyword>
<feature type="transmembrane region" description="Helical" evidence="2">
    <location>
        <begin position="226"/>
        <end position="248"/>
    </location>
</feature>
<dbReference type="Pfam" id="PF20152">
    <property type="entry name" value="DUF6534"/>
    <property type="match status" value="1"/>
</dbReference>
<feature type="transmembrane region" description="Helical" evidence="2">
    <location>
        <begin position="53"/>
        <end position="76"/>
    </location>
</feature>
<feature type="transmembrane region" description="Helical" evidence="2">
    <location>
        <begin position="92"/>
        <end position="112"/>
    </location>
</feature>
<dbReference type="PANTHER" id="PTHR40465">
    <property type="entry name" value="CHROMOSOME 1, WHOLE GENOME SHOTGUN SEQUENCE"/>
    <property type="match status" value="1"/>
</dbReference>
<dbReference type="EMBL" id="JARIHO010000016">
    <property type="protein sequence ID" value="KAJ7348881.1"/>
    <property type="molecule type" value="Genomic_DNA"/>
</dbReference>
<dbReference type="PANTHER" id="PTHR40465:SF1">
    <property type="entry name" value="DUF6534 DOMAIN-CONTAINING PROTEIN"/>
    <property type="match status" value="1"/>
</dbReference>
<name>A0AAD7EU12_9AGAR</name>
<feature type="transmembrane region" description="Helical" evidence="2">
    <location>
        <begin position="124"/>
        <end position="147"/>
    </location>
</feature>
<keyword evidence="5" id="KW-1185">Reference proteome</keyword>
<dbReference type="Proteomes" id="UP001218218">
    <property type="component" value="Unassembled WGS sequence"/>
</dbReference>
<feature type="transmembrane region" description="Helical" evidence="2">
    <location>
        <begin position="14"/>
        <end position="33"/>
    </location>
</feature>
<sequence>MSNETSPFLTADTLAPLSIGSSLNLVLFTLEVVQATQYFRSSARSRDSVFLKLAVSANLLADLVGTAACCATNYLYTTTYWGDVEAIKEPCWPLIAVVFAGGVALAVSQFFMIGQYWQMSRHHFVFALLLITLLAAATGIFGSGVLMALSLNVQSNPMWLVFMFLALIASVVGTVLVSPLLFWQLSKRNDTSGKYILGTLVETGTPTAVVTIITCFTLAFGPTRETMVWVPFAFILARVYSCTTLFVLNRRPTPASALANILDVPGAGPSKRPVGMMVFNKPPVTVMDDTDAFRISRKKIEIDSDSSSDVSRNLNEELADMEDDEEEVAGSRKESFASSRASISSIRDQFEVRSDSPSEYCPSPEYCASPEPEPQSPRVPWGSSPNSPLPFGPLAQVDLSSK</sequence>
<accession>A0AAD7EU12</accession>
<proteinExistence type="predicted"/>
<evidence type="ECO:0000313" key="4">
    <source>
        <dbReference type="EMBL" id="KAJ7348881.1"/>
    </source>
</evidence>
<keyword evidence="2" id="KW-0472">Membrane</keyword>
<feature type="transmembrane region" description="Helical" evidence="2">
    <location>
        <begin position="159"/>
        <end position="183"/>
    </location>
</feature>
<gene>
    <name evidence="4" type="ORF">DFH08DRAFT_959083</name>
</gene>
<evidence type="ECO:0000256" key="2">
    <source>
        <dbReference type="SAM" id="Phobius"/>
    </source>
</evidence>
<evidence type="ECO:0000313" key="5">
    <source>
        <dbReference type="Proteomes" id="UP001218218"/>
    </source>
</evidence>
<keyword evidence="2" id="KW-0812">Transmembrane</keyword>
<feature type="compositionally biased region" description="Low complexity" evidence="1">
    <location>
        <begin position="337"/>
        <end position="347"/>
    </location>
</feature>
<feature type="domain" description="DUF6534" evidence="3">
    <location>
        <begin position="175"/>
        <end position="252"/>
    </location>
</feature>
<protein>
    <recommendedName>
        <fullName evidence="3">DUF6534 domain-containing protein</fullName>
    </recommendedName>
</protein>
<reference evidence="4" key="1">
    <citation type="submission" date="2023-03" db="EMBL/GenBank/DDBJ databases">
        <title>Massive genome expansion in bonnet fungi (Mycena s.s.) driven by repeated elements and novel gene families across ecological guilds.</title>
        <authorList>
            <consortium name="Lawrence Berkeley National Laboratory"/>
            <person name="Harder C.B."/>
            <person name="Miyauchi S."/>
            <person name="Viragh M."/>
            <person name="Kuo A."/>
            <person name="Thoen E."/>
            <person name="Andreopoulos B."/>
            <person name="Lu D."/>
            <person name="Skrede I."/>
            <person name="Drula E."/>
            <person name="Henrissat B."/>
            <person name="Morin E."/>
            <person name="Kohler A."/>
            <person name="Barry K."/>
            <person name="LaButti K."/>
            <person name="Morin E."/>
            <person name="Salamov A."/>
            <person name="Lipzen A."/>
            <person name="Mereny Z."/>
            <person name="Hegedus B."/>
            <person name="Baldrian P."/>
            <person name="Stursova M."/>
            <person name="Weitz H."/>
            <person name="Taylor A."/>
            <person name="Grigoriev I.V."/>
            <person name="Nagy L.G."/>
            <person name="Martin F."/>
            <person name="Kauserud H."/>
        </authorList>
    </citation>
    <scope>NUCLEOTIDE SEQUENCE</scope>
    <source>
        <strain evidence="4">CBHHK002</strain>
    </source>
</reference>
<organism evidence="4 5">
    <name type="scientific">Mycena albidolilacea</name>
    <dbReference type="NCBI Taxonomy" id="1033008"/>
    <lineage>
        <taxon>Eukaryota</taxon>
        <taxon>Fungi</taxon>
        <taxon>Dikarya</taxon>
        <taxon>Basidiomycota</taxon>
        <taxon>Agaricomycotina</taxon>
        <taxon>Agaricomycetes</taxon>
        <taxon>Agaricomycetidae</taxon>
        <taxon>Agaricales</taxon>
        <taxon>Marasmiineae</taxon>
        <taxon>Mycenaceae</taxon>
        <taxon>Mycena</taxon>
    </lineage>
</organism>
<feature type="region of interest" description="Disordered" evidence="1">
    <location>
        <begin position="319"/>
        <end position="402"/>
    </location>
</feature>
<feature type="compositionally biased region" description="Acidic residues" evidence="1">
    <location>
        <begin position="319"/>
        <end position="328"/>
    </location>
</feature>
<evidence type="ECO:0000259" key="3">
    <source>
        <dbReference type="Pfam" id="PF20152"/>
    </source>
</evidence>
<evidence type="ECO:0000256" key="1">
    <source>
        <dbReference type="SAM" id="MobiDB-lite"/>
    </source>
</evidence>